<reference evidence="1" key="1">
    <citation type="submission" date="2021-06" db="EMBL/GenBank/DDBJ databases">
        <authorList>
            <person name="Kallberg Y."/>
            <person name="Tangrot J."/>
            <person name="Rosling A."/>
        </authorList>
    </citation>
    <scope>NUCLEOTIDE SEQUENCE</scope>
    <source>
        <strain evidence="1">87-6 pot B 2015</strain>
    </source>
</reference>
<feature type="non-terminal residue" evidence="1">
    <location>
        <position position="1"/>
    </location>
</feature>
<comment type="caution">
    <text evidence="1">The sequence shown here is derived from an EMBL/GenBank/DDBJ whole genome shotgun (WGS) entry which is preliminary data.</text>
</comment>
<sequence>VKLDEELANAKKRIYIFRIQDELYYQIGDLMLRDDNQKPIFAQIYFYGSNINNQLQRR</sequence>
<name>A0A9N9IEG8_FUNMO</name>
<gene>
    <name evidence="1" type="ORF">FMOSSE_LOCUS15615</name>
</gene>
<evidence type="ECO:0000313" key="2">
    <source>
        <dbReference type="Proteomes" id="UP000789375"/>
    </source>
</evidence>
<accession>A0A9N9IEG8</accession>
<dbReference type="AlphaFoldDB" id="A0A9N9IEG8"/>
<proteinExistence type="predicted"/>
<dbReference type="Proteomes" id="UP000789375">
    <property type="component" value="Unassembled WGS sequence"/>
</dbReference>
<evidence type="ECO:0000313" key="1">
    <source>
        <dbReference type="EMBL" id="CAG8730324.1"/>
    </source>
</evidence>
<organism evidence="1 2">
    <name type="scientific">Funneliformis mosseae</name>
    <name type="common">Endomycorrhizal fungus</name>
    <name type="synonym">Glomus mosseae</name>
    <dbReference type="NCBI Taxonomy" id="27381"/>
    <lineage>
        <taxon>Eukaryota</taxon>
        <taxon>Fungi</taxon>
        <taxon>Fungi incertae sedis</taxon>
        <taxon>Mucoromycota</taxon>
        <taxon>Glomeromycotina</taxon>
        <taxon>Glomeromycetes</taxon>
        <taxon>Glomerales</taxon>
        <taxon>Glomeraceae</taxon>
        <taxon>Funneliformis</taxon>
    </lineage>
</organism>
<dbReference type="EMBL" id="CAJVPP010016678">
    <property type="protein sequence ID" value="CAG8730324.1"/>
    <property type="molecule type" value="Genomic_DNA"/>
</dbReference>
<protein>
    <submittedName>
        <fullName evidence="1">262_t:CDS:1</fullName>
    </submittedName>
</protein>
<keyword evidence="2" id="KW-1185">Reference proteome</keyword>